<name>A0A7M7IKU1_APIME</name>
<dbReference type="RefSeq" id="XP_016772088.2">
    <property type="nucleotide sequence ID" value="XM_016916599.2"/>
</dbReference>
<dbReference type="InterPro" id="IPR033116">
    <property type="entry name" value="TRYPSIN_SER"/>
</dbReference>
<dbReference type="SUPFAM" id="SSF50494">
    <property type="entry name" value="Trypsin-like serine proteases"/>
    <property type="match status" value="1"/>
</dbReference>
<evidence type="ECO:0000256" key="6">
    <source>
        <dbReference type="ARBA" id="ARBA00023157"/>
    </source>
</evidence>
<accession>A0A8B7KSB4</accession>
<feature type="domain" description="Peptidase S1" evidence="9">
    <location>
        <begin position="204"/>
        <end position="447"/>
    </location>
</feature>
<protein>
    <submittedName>
        <fullName evidence="12">Serine protease snake</fullName>
    </submittedName>
</protein>
<keyword evidence="3 7" id="KW-0645">Protease</keyword>
<dbReference type="CDD" id="cd00190">
    <property type="entry name" value="Tryp_SPc"/>
    <property type="match status" value="1"/>
</dbReference>
<evidence type="ECO:0000256" key="2">
    <source>
        <dbReference type="ARBA" id="ARBA00022525"/>
    </source>
</evidence>
<dbReference type="PANTHER" id="PTHR24252">
    <property type="entry name" value="ACROSIN-RELATED"/>
    <property type="match status" value="1"/>
</dbReference>
<dbReference type="PROSITE" id="PS00134">
    <property type="entry name" value="TRYPSIN_HIS"/>
    <property type="match status" value="1"/>
</dbReference>
<keyword evidence="8" id="KW-1133">Transmembrane helix</keyword>
<dbReference type="InterPro" id="IPR001314">
    <property type="entry name" value="Peptidase_S1A"/>
</dbReference>
<evidence type="ECO:0000313" key="11">
    <source>
        <dbReference type="Proteomes" id="UP000005203"/>
    </source>
</evidence>
<keyword evidence="8" id="KW-0812">Transmembrane</keyword>
<dbReference type="GO" id="GO:0005576">
    <property type="term" value="C:extracellular region"/>
    <property type="evidence" value="ECO:0007669"/>
    <property type="project" value="UniProtKB-SubCell"/>
</dbReference>
<evidence type="ECO:0000256" key="7">
    <source>
        <dbReference type="RuleBase" id="RU363034"/>
    </source>
</evidence>
<dbReference type="Proteomes" id="UP000005203">
    <property type="component" value="Linkage group LG15"/>
</dbReference>
<reference evidence="10" key="1">
    <citation type="submission" date="2021-01" db="UniProtKB">
        <authorList>
            <consortium name="EnsemblMetazoa"/>
        </authorList>
    </citation>
    <scope>IDENTIFICATION</scope>
    <source>
        <strain evidence="10">DH4</strain>
    </source>
</reference>
<dbReference type="OrthoDB" id="6339452at2759"/>
<comment type="subcellular location">
    <subcellularLocation>
        <location evidence="1">Secreted</location>
    </subcellularLocation>
</comment>
<evidence type="ECO:0000256" key="1">
    <source>
        <dbReference type="ARBA" id="ARBA00004613"/>
    </source>
</evidence>
<dbReference type="InterPro" id="IPR001254">
    <property type="entry name" value="Trypsin_dom"/>
</dbReference>
<reference evidence="12" key="2">
    <citation type="submission" date="2025-04" db="UniProtKB">
        <authorList>
            <consortium name="RefSeq"/>
        </authorList>
    </citation>
    <scope>IDENTIFICATION</scope>
    <source>
        <strain evidence="12">DH4</strain>
        <tissue evidence="12">Whole body</tissue>
    </source>
</reference>
<evidence type="ECO:0000256" key="8">
    <source>
        <dbReference type="SAM" id="Phobius"/>
    </source>
</evidence>
<dbReference type="Pfam" id="PF00089">
    <property type="entry name" value="Trypsin"/>
    <property type="match status" value="1"/>
</dbReference>
<dbReference type="FunFam" id="2.40.10.10:FF:000015">
    <property type="entry name" value="Atrial natriuretic peptide-converting enzyme"/>
    <property type="match status" value="1"/>
</dbReference>
<keyword evidence="8" id="KW-0472">Membrane</keyword>
<sequence>MCYLEMTLLFKIFTIFLLFNIELIISSKSTGNLKKQTFNLLKLNENIKNNLIFQKRNVIEDMHYQKNPLSNVPVFPFSFYKNNGKNQIAVNNKSVKRTKNHNINLFFHIHNSFLQQSASSTNNLTEMVSSNNPRITINMPNERISLNNEVPSEINSNKKTKSELKCEEYGKQFLDTTDVLPLVGINSEVIQITNQKCKPPNHLVIGGVNTSPGEFPHMVALGTRSTNEIFSFSCGGTLIASEWVLTAAHCTYGPKSPTDVRIGVHNIKNDQQGIISTINKIIRHPNFKPPAMYADIALVKLNTVIVFNKYIRPACLYQEYDTVPAQGWVTGWGVTEFNEEKQSDELQKTFLDIVDNVACAIKHNQSIAIPHGITPSMICAGDSHGGWNKDTCQGDSGGPLQISHPKNMCLFQLLGITSFGQGCGVVNTPGVYTRVSHYLNWIEDIVWP</sequence>
<dbReference type="SMART" id="SM00020">
    <property type="entry name" value="Tryp_SPc"/>
    <property type="match status" value="1"/>
</dbReference>
<organism evidence="10">
    <name type="scientific">Apis mellifera</name>
    <name type="common">Honeybee</name>
    <dbReference type="NCBI Taxonomy" id="7460"/>
    <lineage>
        <taxon>Eukaryota</taxon>
        <taxon>Metazoa</taxon>
        <taxon>Ecdysozoa</taxon>
        <taxon>Arthropoda</taxon>
        <taxon>Hexapoda</taxon>
        <taxon>Insecta</taxon>
        <taxon>Pterygota</taxon>
        <taxon>Neoptera</taxon>
        <taxon>Endopterygota</taxon>
        <taxon>Hymenoptera</taxon>
        <taxon>Apocrita</taxon>
        <taxon>Aculeata</taxon>
        <taxon>Apoidea</taxon>
        <taxon>Anthophila</taxon>
        <taxon>Apidae</taxon>
        <taxon>Apis</taxon>
    </lineage>
</organism>
<dbReference type="AlphaFoldDB" id="A0A7M7IKU1"/>
<dbReference type="Gene3D" id="2.40.10.10">
    <property type="entry name" value="Trypsin-like serine proteases"/>
    <property type="match status" value="2"/>
</dbReference>
<evidence type="ECO:0000256" key="5">
    <source>
        <dbReference type="ARBA" id="ARBA00022825"/>
    </source>
</evidence>
<keyword evidence="4 7" id="KW-0378">Hydrolase</keyword>
<evidence type="ECO:0000256" key="4">
    <source>
        <dbReference type="ARBA" id="ARBA00022801"/>
    </source>
</evidence>
<accession>A0A7M7IKU1</accession>
<dbReference type="PROSITE" id="PS50240">
    <property type="entry name" value="TRYPSIN_DOM"/>
    <property type="match status" value="1"/>
</dbReference>
<dbReference type="PANTHER" id="PTHR24252:SF7">
    <property type="entry name" value="HYALIN"/>
    <property type="match status" value="1"/>
</dbReference>
<dbReference type="InterPro" id="IPR043504">
    <property type="entry name" value="Peptidase_S1_PA_chymotrypsin"/>
</dbReference>
<dbReference type="InterPro" id="IPR018114">
    <property type="entry name" value="TRYPSIN_HIS"/>
</dbReference>
<proteinExistence type="predicted"/>
<dbReference type="GeneID" id="726698"/>
<dbReference type="PRINTS" id="PR00722">
    <property type="entry name" value="CHYMOTRYPSIN"/>
</dbReference>
<keyword evidence="2" id="KW-0964">Secreted</keyword>
<evidence type="ECO:0000259" key="9">
    <source>
        <dbReference type="PROSITE" id="PS50240"/>
    </source>
</evidence>
<dbReference type="GO" id="GO:0006508">
    <property type="term" value="P:proteolysis"/>
    <property type="evidence" value="ECO:0007669"/>
    <property type="project" value="UniProtKB-KW"/>
</dbReference>
<gene>
    <name evidence="12" type="primary">LOC726698</name>
</gene>
<feature type="transmembrane region" description="Helical" evidence="8">
    <location>
        <begin position="6"/>
        <end position="25"/>
    </location>
</feature>
<keyword evidence="6" id="KW-1015">Disulfide bond</keyword>
<dbReference type="KEGG" id="ame:726698"/>
<dbReference type="PROSITE" id="PS00135">
    <property type="entry name" value="TRYPSIN_SER"/>
    <property type="match status" value="1"/>
</dbReference>
<dbReference type="EnsemblMetazoa" id="XM_016916599">
    <property type="protein sequence ID" value="XP_016772088"/>
    <property type="gene ID" value="LOC726698"/>
</dbReference>
<evidence type="ECO:0000313" key="12">
    <source>
        <dbReference type="RefSeq" id="XP_016772088.2"/>
    </source>
</evidence>
<keyword evidence="11" id="KW-1185">Reference proteome</keyword>
<keyword evidence="5 7" id="KW-0720">Serine protease</keyword>
<dbReference type="InterPro" id="IPR009003">
    <property type="entry name" value="Peptidase_S1_PA"/>
</dbReference>
<evidence type="ECO:0000256" key="3">
    <source>
        <dbReference type="ARBA" id="ARBA00022670"/>
    </source>
</evidence>
<dbReference type="GO" id="GO:0004252">
    <property type="term" value="F:serine-type endopeptidase activity"/>
    <property type="evidence" value="ECO:0007669"/>
    <property type="project" value="InterPro"/>
</dbReference>
<evidence type="ECO:0000313" key="10">
    <source>
        <dbReference type="EnsemblMetazoa" id="XP_016772088"/>
    </source>
</evidence>